<name>M7YPE6_TRIUA</name>
<gene>
    <name evidence="1" type="ORF">TRIUR3_19174</name>
</gene>
<dbReference type="AlphaFoldDB" id="M7YPE6"/>
<dbReference type="EMBL" id="KD206846">
    <property type="protein sequence ID" value="EMS52463.1"/>
    <property type="molecule type" value="Genomic_DNA"/>
</dbReference>
<proteinExistence type="predicted"/>
<evidence type="ECO:0000313" key="1">
    <source>
        <dbReference type="EMBL" id="EMS52463.1"/>
    </source>
</evidence>
<sequence length="51" mass="5959">MILEEQAQSSRRQARQQQQLLDLKAELKKQELRQQAVQAQVNVLLKERNGS</sequence>
<reference evidence="1" key="1">
    <citation type="journal article" date="2013" name="Nature">
        <title>Draft genome of the wheat A-genome progenitor Triticum urartu.</title>
        <authorList>
            <person name="Ling H.Q."/>
            <person name="Zhao S."/>
            <person name="Liu D."/>
            <person name="Wang J."/>
            <person name="Sun H."/>
            <person name="Zhang C."/>
            <person name="Fan H."/>
            <person name="Li D."/>
            <person name="Dong L."/>
            <person name="Tao Y."/>
            <person name="Gao C."/>
            <person name="Wu H."/>
            <person name="Li Y."/>
            <person name="Cui Y."/>
            <person name="Guo X."/>
            <person name="Zheng S."/>
            <person name="Wang B."/>
            <person name="Yu K."/>
            <person name="Liang Q."/>
            <person name="Yang W."/>
            <person name="Lou X."/>
            <person name="Chen J."/>
            <person name="Feng M."/>
            <person name="Jian J."/>
            <person name="Zhang X."/>
            <person name="Luo G."/>
            <person name="Jiang Y."/>
            <person name="Liu J."/>
            <person name="Wang Z."/>
            <person name="Sha Y."/>
            <person name="Zhang B."/>
            <person name="Wu H."/>
            <person name="Tang D."/>
            <person name="Shen Q."/>
            <person name="Xue P."/>
            <person name="Zou S."/>
            <person name="Wang X."/>
            <person name="Liu X."/>
            <person name="Wang F."/>
            <person name="Yang Y."/>
            <person name="An X."/>
            <person name="Dong Z."/>
            <person name="Zhang K."/>
            <person name="Zhang X."/>
            <person name="Luo M.C."/>
            <person name="Dvorak J."/>
            <person name="Tong Y."/>
            <person name="Wang J."/>
            <person name="Yang H."/>
            <person name="Li Z."/>
            <person name="Wang D."/>
            <person name="Zhang A."/>
            <person name="Wang J."/>
        </authorList>
    </citation>
    <scope>NUCLEOTIDE SEQUENCE</scope>
</reference>
<organism evidence="1">
    <name type="scientific">Triticum urartu</name>
    <name type="common">Red wild einkorn</name>
    <name type="synonym">Crithodium urartu</name>
    <dbReference type="NCBI Taxonomy" id="4572"/>
    <lineage>
        <taxon>Eukaryota</taxon>
        <taxon>Viridiplantae</taxon>
        <taxon>Streptophyta</taxon>
        <taxon>Embryophyta</taxon>
        <taxon>Tracheophyta</taxon>
        <taxon>Spermatophyta</taxon>
        <taxon>Magnoliopsida</taxon>
        <taxon>Liliopsida</taxon>
        <taxon>Poales</taxon>
        <taxon>Poaceae</taxon>
        <taxon>BOP clade</taxon>
        <taxon>Pooideae</taxon>
        <taxon>Triticodae</taxon>
        <taxon>Triticeae</taxon>
        <taxon>Triticinae</taxon>
        <taxon>Triticum</taxon>
    </lineage>
</organism>
<protein>
    <submittedName>
        <fullName evidence="1">Uncharacterized protein</fullName>
    </submittedName>
</protein>
<accession>M7YPE6</accession>